<dbReference type="AlphaFoldDB" id="A0A671L9J6"/>
<dbReference type="PANTHER" id="PTHR22930:SF236">
    <property type="entry name" value="PROTEIN ALP1-LIKE-RELATED"/>
    <property type="match status" value="1"/>
</dbReference>
<dbReference type="InterPro" id="IPR027806">
    <property type="entry name" value="HARBI1_dom"/>
</dbReference>
<feature type="domain" description="DDE Tnp4" evidence="8">
    <location>
        <begin position="159"/>
        <end position="276"/>
    </location>
</feature>
<keyword evidence="6" id="KW-0378">Hydrolase</keyword>
<dbReference type="Ensembl" id="ENSSANT00000017861.1">
    <property type="protein sequence ID" value="ENSSANP00000016725.1"/>
    <property type="gene ID" value="ENSSANG00000008836.1"/>
</dbReference>
<keyword evidence="7" id="KW-0539">Nucleus</keyword>
<evidence type="ECO:0000259" key="9">
    <source>
        <dbReference type="Pfam" id="PF26138"/>
    </source>
</evidence>
<dbReference type="GO" id="GO:0046872">
    <property type="term" value="F:metal ion binding"/>
    <property type="evidence" value="ECO:0007669"/>
    <property type="project" value="UniProtKB-KW"/>
</dbReference>
<keyword evidence="5" id="KW-0479">Metal-binding</keyword>
<dbReference type="GO" id="GO:0005634">
    <property type="term" value="C:nucleus"/>
    <property type="evidence" value="ECO:0007669"/>
    <property type="project" value="UniProtKB-SubCell"/>
</dbReference>
<dbReference type="GO" id="GO:0016787">
    <property type="term" value="F:hydrolase activity"/>
    <property type="evidence" value="ECO:0007669"/>
    <property type="project" value="UniProtKB-KW"/>
</dbReference>
<accession>A0A671L9J6</accession>
<feature type="domain" description="DUF8040" evidence="9">
    <location>
        <begin position="43"/>
        <end position="121"/>
    </location>
</feature>
<comment type="cofactor">
    <cofactor evidence="1">
        <name>a divalent metal cation</name>
        <dbReference type="ChEBI" id="CHEBI:60240"/>
    </cofactor>
</comment>
<evidence type="ECO:0000313" key="11">
    <source>
        <dbReference type="Proteomes" id="UP000472260"/>
    </source>
</evidence>
<comment type="subcellular location">
    <subcellularLocation>
        <location evidence="2">Nucleus</location>
    </subcellularLocation>
</comment>
<proteinExistence type="inferred from homology"/>
<evidence type="ECO:0000256" key="3">
    <source>
        <dbReference type="ARBA" id="ARBA00006958"/>
    </source>
</evidence>
<evidence type="ECO:0000256" key="6">
    <source>
        <dbReference type="ARBA" id="ARBA00022801"/>
    </source>
</evidence>
<reference evidence="10" key="1">
    <citation type="submission" date="2025-08" db="UniProtKB">
        <authorList>
            <consortium name="Ensembl"/>
        </authorList>
    </citation>
    <scope>IDENTIFICATION</scope>
</reference>
<dbReference type="GO" id="GO:0004518">
    <property type="term" value="F:nuclease activity"/>
    <property type="evidence" value="ECO:0007669"/>
    <property type="project" value="UniProtKB-KW"/>
</dbReference>
<evidence type="ECO:0000259" key="8">
    <source>
        <dbReference type="Pfam" id="PF13359"/>
    </source>
</evidence>
<dbReference type="Pfam" id="PF26138">
    <property type="entry name" value="DUF8040"/>
    <property type="match status" value="1"/>
</dbReference>
<evidence type="ECO:0000256" key="1">
    <source>
        <dbReference type="ARBA" id="ARBA00001968"/>
    </source>
</evidence>
<organism evidence="10 11">
    <name type="scientific">Sinocyclocheilus anshuiensis</name>
    <dbReference type="NCBI Taxonomy" id="1608454"/>
    <lineage>
        <taxon>Eukaryota</taxon>
        <taxon>Metazoa</taxon>
        <taxon>Chordata</taxon>
        <taxon>Craniata</taxon>
        <taxon>Vertebrata</taxon>
        <taxon>Euteleostomi</taxon>
        <taxon>Actinopterygii</taxon>
        <taxon>Neopterygii</taxon>
        <taxon>Teleostei</taxon>
        <taxon>Ostariophysi</taxon>
        <taxon>Cypriniformes</taxon>
        <taxon>Cyprinidae</taxon>
        <taxon>Cyprininae</taxon>
        <taxon>Sinocyclocheilus</taxon>
    </lineage>
</organism>
<evidence type="ECO:0000256" key="4">
    <source>
        <dbReference type="ARBA" id="ARBA00022722"/>
    </source>
</evidence>
<sequence length="342" mass="39020">WFARRRTRSFHISQKSRRNRPSVWTFNRASEWWDVIVPGFTDTQWLENFRMSEETFIHLCNKLRPAMERRDTNFRVCVPLKKRVAIALWKLATGAEYRSVGHLFGVSITTVCRCVQEFCAAAETLLVPEQIRYPDQEKFKEMAAYIENRWGLPHCIGAIDGSHIPIIAPEEYHCDYFNRKGWHSIILQGVVDGKGLFWNVFTGLPGSLHDARVLRLSTLLASCGNHIPANTRNIGGVTAGYYILGDSAYPLQNWLLKPFIDTGHLTAEQWRKRNERNDCAVNLVKSMVLTCCALHNLCESHGEAYVNAWDLPPAAETVVAVPQAVEEEGRDVRAGLMRYLNS</sequence>
<evidence type="ECO:0000313" key="10">
    <source>
        <dbReference type="Ensembl" id="ENSSANP00000016725.1"/>
    </source>
</evidence>
<protein>
    <submittedName>
        <fullName evidence="10">Uncharacterized protein</fullName>
    </submittedName>
</protein>
<dbReference type="InterPro" id="IPR045249">
    <property type="entry name" value="HARBI1-like"/>
</dbReference>
<dbReference type="InterPro" id="IPR058353">
    <property type="entry name" value="DUF8040"/>
</dbReference>
<keyword evidence="4" id="KW-0540">Nuclease</keyword>
<dbReference type="PANTHER" id="PTHR22930">
    <property type="match status" value="1"/>
</dbReference>
<keyword evidence="11" id="KW-1185">Reference proteome</keyword>
<comment type="similarity">
    <text evidence="3">Belongs to the HARBI1 family.</text>
</comment>
<evidence type="ECO:0000256" key="2">
    <source>
        <dbReference type="ARBA" id="ARBA00004123"/>
    </source>
</evidence>
<dbReference type="Proteomes" id="UP000472260">
    <property type="component" value="Unassembled WGS sequence"/>
</dbReference>
<evidence type="ECO:0000256" key="7">
    <source>
        <dbReference type="ARBA" id="ARBA00023242"/>
    </source>
</evidence>
<reference evidence="10" key="2">
    <citation type="submission" date="2025-09" db="UniProtKB">
        <authorList>
            <consortium name="Ensembl"/>
        </authorList>
    </citation>
    <scope>IDENTIFICATION</scope>
</reference>
<dbReference type="Pfam" id="PF13359">
    <property type="entry name" value="DDE_Tnp_4"/>
    <property type="match status" value="1"/>
</dbReference>
<name>A0A671L9J6_9TELE</name>
<evidence type="ECO:0000256" key="5">
    <source>
        <dbReference type="ARBA" id="ARBA00022723"/>
    </source>
</evidence>